<protein>
    <submittedName>
        <fullName evidence="1">Uncharacterized protein</fullName>
    </submittedName>
</protein>
<organism evidence="1 2">
    <name type="scientific">Candidatus Doudnabacteria bacterium RIFCSPHIGHO2_01_FULL_46_14</name>
    <dbReference type="NCBI Taxonomy" id="1817824"/>
    <lineage>
        <taxon>Bacteria</taxon>
        <taxon>Candidatus Doudnaibacteriota</taxon>
    </lineage>
</organism>
<dbReference type="AlphaFoldDB" id="A0A1F5NNZ3"/>
<dbReference type="Proteomes" id="UP000176864">
    <property type="component" value="Unassembled WGS sequence"/>
</dbReference>
<reference evidence="1 2" key="1">
    <citation type="journal article" date="2016" name="Nat. Commun.">
        <title>Thousands of microbial genomes shed light on interconnected biogeochemical processes in an aquifer system.</title>
        <authorList>
            <person name="Anantharaman K."/>
            <person name="Brown C.T."/>
            <person name="Hug L.A."/>
            <person name="Sharon I."/>
            <person name="Castelle C.J."/>
            <person name="Probst A.J."/>
            <person name="Thomas B.C."/>
            <person name="Singh A."/>
            <person name="Wilkins M.J."/>
            <person name="Karaoz U."/>
            <person name="Brodie E.L."/>
            <person name="Williams K.H."/>
            <person name="Hubbard S.S."/>
            <person name="Banfield J.F."/>
        </authorList>
    </citation>
    <scope>NUCLEOTIDE SEQUENCE [LARGE SCALE GENOMIC DNA]</scope>
</reference>
<proteinExistence type="predicted"/>
<dbReference type="EMBL" id="MFEK01000006">
    <property type="protein sequence ID" value="OGE79244.1"/>
    <property type="molecule type" value="Genomic_DNA"/>
</dbReference>
<accession>A0A1F5NNZ3</accession>
<comment type="caution">
    <text evidence="1">The sequence shown here is derived from an EMBL/GenBank/DDBJ whole genome shotgun (WGS) entry which is preliminary data.</text>
</comment>
<evidence type="ECO:0000313" key="1">
    <source>
        <dbReference type="EMBL" id="OGE79244.1"/>
    </source>
</evidence>
<evidence type="ECO:0000313" key="2">
    <source>
        <dbReference type="Proteomes" id="UP000176864"/>
    </source>
</evidence>
<sequence length="159" mass="18151">MGFCWEVRLENVAADSLLRKGHPDADAEVTFSLYLDHGSHKEVIGYVAAVIDGRNRIIDGTGVFIHDLELSLEDVLEELPKVPHYQDVAAQLLEHRGSIVNDGISEEAKLSQHALRVDARIRAKAKEWAADREQKQMLSLKLRETRTTMERLNRRRQKK</sequence>
<gene>
    <name evidence="1" type="ORF">A2751_04610</name>
</gene>
<name>A0A1F5NNZ3_9BACT</name>
<dbReference type="STRING" id="1817824.A2751_04610"/>